<dbReference type="Proteomes" id="UP000521872">
    <property type="component" value="Unassembled WGS sequence"/>
</dbReference>
<feature type="compositionally biased region" description="Low complexity" evidence="1">
    <location>
        <begin position="106"/>
        <end position="117"/>
    </location>
</feature>
<dbReference type="EMBL" id="JAACJL010000057">
    <property type="protein sequence ID" value="KAF4611647.1"/>
    <property type="molecule type" value="Genomic_DNA"/>
</dbReference>
<evidence type="ECO:0000313" key="3">
    <source>
        <dbReference type="Proteomes" id="UP000521872"/>
    </source>
</evidence>
<proteinExistence type="predicted"/>
<reference evidence="2 3" key="1">
    <citation type="submission" date="2019-12" db="EMBL/GenBank/DDBJ databases">
        <authorList>
            <person name="Floudas D."/>
            <person name="Bentzer J."/>
            <person name="Ahren D."/>
            <person name="Johansson T."/>
            <person name="Persson P."/>
            <person name="Tunlid A."/>
        </authorList>
    </citation>
    <scope>NUCLEOTIDE SEQUENCE [LARGE SCALE GENOMIC DNA]</scope>
    <source>
        <strain evidence="2 3">CBS 102.39</strain>
    </source>
</reference>
<gene>
    <name evidence="2" type="ORF">D9613_003827</name>
</gene>
<evidence type="ECO:0000256" key="1">
    <source>
        <dbReference type="SAM" id="MobiDB-lite"/>
    </source>
</evidence>
<name>A0A8H4QJS7_9AGAR</name>
<sequence length="185" mass="20116">MAQNLQTISPIIPVTDERLNYPVSAPKDHKAKVERYNDMLEDIYQRELELNTIKLSLIDMREQIAQEARILEGVNTTDIASQIQAASTHDVVRSDSSDSDAEQVLSDSSSSNGGRSTAVTALAAQVQKKVAKNIKTKAKGNRRSKVPDAQLGGDWDYKLELGRGSRGRRASDASSDAEDDGADSA</sequence>
<dbReference type="AlphaFoldDB" id="A0A8H4QJS7"/>
<feature type="region of interest" description="Disordered" evidence="1">
    <location>
        <begin position="132"/>
        <end position="185"/>
    </location>
</feature>
<feature type="region of interest" description="Disordered" evidence="1">
    <location>
        <begin position="88"/>
        <end position="117"/>
    </location>
</feature>
<accession>A0A8H4QJS7</accession>
<feature type="compositionally biased region" description="Basic residues" evidence="1">
    <location>
        <begin position="132"/>
        <end position="144"/>
    </location>
</feature>
<feature type="compositionally biased region" description="Acidic residues" evidence="1">
    <location>
        <begin position="175"/>
        <end position="185"/>
    </location>
</feature>
<evidence type="ECO:0000313" key="2">
    <source>
        <dbReference type="EMBL" id="KAF4611647.1"/>
    </source>
</evidence>
<organism evidence="2 3">
    <name type="scientific">Agrocybe pediades</name>
    <dbReference type="NCBI Taxonomy" id="84607"/>
    <lineage>
        <taxon>Eukaryota</taxon>
        <taxon>Fungi</taxon>
        <taxon>Dikarya</taxon>
        <taxon>Basidiomycota</taxon>
        <taxon>Agaricomycotina</taxon>
        <taxon>Agaricomycetes</taxon>
        <taxon>Agaricomycetidae</taxon>
        <taxon>Agaricales</taxon>
        <taxon>Agaricineae</taxon>
        <taxon>Strophariaceae</taxon>
        <taxon>Agrocybe</taxon>
    </lineage>
</organism>
<protein>
    <submittedName>
        <fullName evidence="2">Uncharacterized protein</fullName>
    </submittedName>
</protein>
<keyword evidence="3" id="KW-1185">Reference proteome</keyword>
<comment type="caution">
    <text evidence="2">The sequence shown here is derived from an EMBL/GenBank/DDBJ whole genome shotgun (WGS) entry which is preliminary data.</text>
</comment>